<dbReference type="EMBL" id="JAPCHZ010000005">
    <property type="protein sequence ID" value="MCW4452385.1"/>
    <property type="molecule type" value="Genomic_DNA"/>
</dbReference>
<organism evidence="1 2">
    <name type="scientific">Kaistella yananensis</name>
    <dbReference type="NCBI Taxonomy" id="2989820"/>
    <lineage>
        <taxon>Bacteria</taxon>
        <taxon>Pseudomonadati</taxon>
        <taxon>Bacteroidota</taxon>
        <taxon>Flavobacteriia</taxon>
        <taxon>Flavobacteriales</taxon>
        <taxon>Weeksellaceae</taxon>
        <taxon>Chryseobacterium group</taxon>
        <taxon>Kaistella</taxon>
    </lineage>
</organism>
<keyword evidence="2" id="KW-1185">Reference proteome</keyword>
<dbReference type="Proteomes" id="UP001209107">
    <property type="component" value="Unassembled WGS sequence"/>
</dbReference>
<dbReference type="InterPro" id="IPR046233">
    <property type="entry name" value="DUF6266"/>
</dbReference>
<evidence type="ECO:0000313" key="2">
    <source>
        <dbReference type="Proteomes" id="UP001209107"/>
    </source>
</evidence>
<dbReference type="Pfam" id="PF19781">
    <property type="entry name" value="DUF6266"/>
    <property type="match status" value="1"/>
</dbReference>
<gene>
    <name evidence="1" type="ORF">OK344_09195</name>
</gene>
<accession>A0ABT3JNN6</accession>
<sequence length="212" mass="23412">MGKIYDSLLSGTSGRTGRIVVANMFGNEFTKIRPRKRTSAPSAKQLLIYQRMRLSAEFMQSYRAYACDHFGRRIGMKSCYNLAMTNLMTNFLIDFAAGTITPQYPSISFSKGSLLAAVPLTLTLPTPETLTVTWQDNSAGNPARETDWVQILIAAKDQPLTSFVENAAQRTAGTYTANVPPQMVGQDLYVWLAFRDTLGEEVSNSVYAGTII</sequence>
<name>A0ABT3JNN6_9FLAO</name>
<proteinExistence type="predicted"/>
<dbReference type="RefSeq" id="WP_265144519.1">
    <property type="nucleotide sequence ID" value="NZ_JAPCHZ010000005.1"/>
</dbReference>
<reference evidence="1 2" key="1">
    <citation type="submission" date="2022-10" db="EMBL/GenBank/DDBJ databases">
        <title>Kaistella sp. BT-6-1-3.</title>
        <authorList>
            <person name="Ai J."/>
            <person name="Deng Z."/>
        </authorList>
    </citation>
    <scope>NUCLEOTIDE SEQUENCE [LARGE SCALE GENOMIC DNA]</scope>
    <source>
        <strain evidence="1 2">BT6-1-3</strain>
    </source>
</reference>
<protein>
    <submittedName>
        <fullName evidence="1">DUF6266 family protein</fullName>
    </submittedName>
</protein>
<comment type="caution">
    <text evidence="1">The sequence shown here is derived from an EMBL/GenBank/DDBJ whole genome shotgun (WGS) entry which is preliminary data.</text>
</comment>
<evidence type="ECO:0000313" key="1">
    <source>
        <dbReference type="EMBL" id="MCW4452385.1"/>
    </source>
</evidence>